<feature type="binding site" evidence="8">
    <location>
        <position position="122"/>
    </location>
    <ligand>
        <name>S-adenosyl-L-methionine</name>
        <dbReference type="ChEBI" id="CHEBI:59789"/>
    </ligand>
</feature>
<evidence type="ECO:0000256" key="8">
    <source>
        <dbReference type="HAMAP-Rule" id="MF_00290"/>
    </source>
</evidence>
<dbReference type="GO" id="GO:0160104">
    <property type="term" value="F:tRNA (guanine(26)-N2)-dimethyltransferase activity"/>
    <property type="evidence" value="ECO:0007669"/>
    <property type="project" value="UniProtKB-UniRule"/>
</dbReference>
<dbReference type="Gene3D" id="3.40.50.150">
    <property type="entry name" value="Vaccinia Virus protein VP39"/>
    <property type="match status" value="1"/>
</dbReference>
<feature type="binding site" evidence="8">
    <location>
        <position position="250"/>
    </location>
    <ligand>
        <name>Zn(2+)</name>
        <dbReference type="ChEBI" id="CHEBI:29105"/>
    </ligand>
</feature>
<evidence type="ECO:0000256" key="2">
    <source>
        <dbReference type="ARBA" id="ARBA00022603"/>
    </source>
</evidence>
<dbReference type="OrthoDB" id="372177at2157"/>
<reference evidence="10" key="1">
    <citation type="submission" date="2010-07" db="EMBL/GenBank/DDBJ databases">
        <title>The complete genome of Methanosalsum zhilinae DSM 4017.</title>
        <authorList>
            <consortium name="US DOE Joint Genome Institute (JGI-PGF)"/>
            <person name="Lucas S."/>
            <person name="Copeland A."/>
            <person name="Lapidus A."/>
            <person name="Glavina del Rio T."/>
            <person name="Dalin E."/>
            <person name="Tice H."/>
            <person name="Bruce D."/>
            <person name="Goodwin L."/>
            <person name="Pitluck S."/>
            <person name="Kyrpides N."/>
            <person name="Mavromatis K."/>
            <person name="Ovchinnikova G."/>
            <person name="Daligault H."/>
            <person name="Detter J.C."/>
            <person name="Han C."/>
            <person name="Tapia R."/>
            <person name="Larimer F."/>
            <person name="Land M."/>
            <person name="Hauser L."/>
            <person name="Markowitz V."/>
            <person name="Cheng J.-F."/>
            <person name="Hugenholtz P."/>
            <person name="Woyke T."/>
            <person name="Wu D."/>
            <person name="Spring S."/>
            <person name="Schueler E."/>
            <person name="Brambilla E."/>
            <person name="Klenk H.-P."/>
            <person name="Eisen J.A."/>
        </authorList>
    </citation>
    <scope>NUCLEOTIDE SEQUENCE</scope>
    <source>
        <strain evidence="10">DSM 4017</strain>
    </source>
</reference>
<dbReference type="HAMAP" id="MF_00290">
    <property type="entry name" value="tRNA_dimethyltr_TRM1"/>
    <property type="match status" value="1"/>
</dbReference>
<dbReference type="Gene3D" id="3.30.56.70">
    <property type="entry name" value="N2,N2-dimethylguanosine tRNA methyltransferase, C-terminal domain"/>
    <property type="match status" value="1"/>
</dbReference>
<dbReference type="GO" id="GO:0002940">
    <property type="term" value="P:tRNA N2-guanine methylation"/>
    <property type="evidence" value="ECO:0007669"/>
    <property type="project" value="TreeGrafter"/>
</dbReference>
<evidence type="ECO:0000256" key="5">
    <source>
        <dbReference type="ARBA" id="ARBA00022694"/>
    </source>
</evidence>
<dbReference type="AlphaFoldDB" id="F7XND8"/>
<evidence type="ECO:0000313" key="10">
    <source>
        <dbReference type="EMBL" id="AEH61188.1"/>
    </source>
</evidence>
<name>F7XND8_METZD</name>
<dbReference type="RefSeq" id="WP_013898625.1">
    <property type="nucleotide sequence ID" value="NC_015676.1"/>
</dbReference>
<dbReference type="GeneID" id="10822979"/>
<dbReference type="SUPFAM" id="SSF53335">
    <property type="entry name" value="S-adenosyl-L-methionine-dependent methyltransferases"/>
    <property type="match status" value="1"/>
</dbReference>
<dbReference type="InterPro" id="IPR029063">
    <property type="entry name" value="SAM-dependent_MTases_sf"/>
</dbReference>
<dbReference type="GO" id="GO:0000049">
    <property type="term" value="F:tRNA binding"/>
    <property type="evidence" value="ECO:0007669"/>
    <property type="project" value="UniProtKB-UniRule"/>
</dbReference>
<evidence type="ECO:0000256" key="6">
    <source>
        <dbReference type="ARBA" id="ARBA00022884"/>
    </source>
</evidence>
<dbReference type="STRING" id="679901.Mzhil_1343"/>
<organism evidence="10 11">
    <name type="scientific">Methanosalsum zhilinae (strain DSM 4017 / NBRC 107636 / OCM 62 / WeN5)</name>
    <name type="common">Methanohalophilus zhilinae</name>
    <dbReference type="NCBI Taxonomy" id="679901"/>
    <lineage>
        <taxon>Archaea</taxon>
        <taxon>Methanobacteriati</taxon>
        <taxon>Methanobacteriota</taxon>
        <taxon>Stenosarchaea group</taxon>
        <taxon>Methanomicrobia</taxon>
        <taxon>Methanosarcinales</taxon>
        <taxon>Methanosarcinaceae</taxon>
        <taxon>Methanosalsum</taxon>
    </lineage>
</organism>
<evidence type="ECO:0000256" key="4">
    <source>
        <dbReference type="ARBA" id="ARBA00022691"/>
    </source>
</evidence>
<dbReference type="PANTHER" id="PTHR10631:SF3">
    <property type="entry name" value="TRNA (GUANINE(26)-N(2))-DIMETHYLTRANSFERASE"/>
    <property type="match status" value="1"/>
</dbReference>
<evidence type="ECO:0000256" key="3">
    <source>
        <dbReference type="ARBA" id="ARBA00022679"/>
    </source>
</evidence>
<dbReference type="InterPro" id="IPR002905">
    <property type="entry name" value="Trm1"/>
</dbReference>
<evidence type="ECO:0000256" key="9">
    <source>
        <dbReference type="PROSITE-ProRule" id="PRU00958"/>
    </source>
</evidence>
<keyword evidence="1 8" id="KW-0820">tRNA-binding</keyword>
<comment type="similarity">
    <text evidence="8 9">Belongs to the class I-like SAM-binding methyltransferase superfamily. Trm1 family.</text>
</comment>
<evidence type="ECO:0000256" key="7">
    <source>
        <dbReference type="ARBA" id="ARBA00039099"/>
    </source>
</evidence>
<dbReference type="InterPro" id="IPR022923">
    <property type="entry name" value="TRM1_arc_bac"/>
</dbReference>
<comment type="catalytic activity">
    <reaction evidence="8">
        <text>guanosine(26) in tRNA + 2 S-adenosyl-L-methionine = N(2)-dimethylguanosine(26) in tRNA + 2 S-adenosyl-L-homocysteine + 2 H(+)</text>
        <dbReference type="Rhea" id="RHEA:43140"/>
        <dbReference type="Rhea" id="RHEA-COMP:10359"/>
        <dbReference type="Rhea" id="RHEA-COMP:10360"/>
        <dbReference type="ChEBI" id="CHEBI:15378"/>
        <dbReference type="ChEBI" id="CHEBI:57856"/>
        <dbReference type="ChEBI" id="CHEBI:59789"/>
        <dbReference type="ChEBI" id="CHEBI:74269"/>
        <dbReference type="ChEBI" id="CHEBI:74513"/>
        <dbReference type="EC" id="2.1.1.216"/>
    </reaction>
</comment>
<feature type="binding site" evidence="8">
    <location>
        <position position="40"/>
    </location>
    <ligand>
        <name>S-adenosyl-L-methionine</name>
        <dbReference type="ChEBI" id="CHEBI:59789"/>
    </ligand>
</feature>
<keyword evidence="3 8" id="KW-0808">Transferase</keyword>
<keyword evidence="6 8" id="KW-0694">RNA-binding</keyword>
<dbReference type="KEGG" id="mzh:Mzhil_1343"/>
<feature type="binding site" evidence="8">
    <location>
        <position position="270"/>
    </location>
    <ligand>
        <name>Zn(2+)</name>
        <dbReference type="ChEBI" id="CHEBI:29105"/>
    </ligand>
</feature>
<dbReference type="EMBL" id="CP002101">
    <property type="protein sequence ID" value="AEH61188.1"/>
    <property type="molecule type" value="Genomic_DNA"/>
</dbReference>
<keyword evidence="5 8" id="KW-0819">tRNA processing</keyword>
<dbReference type="PROSITE" id="PS51626">
    <property type="entry name" value="SAM_MT_TRM1"/>
    <property type="match status" value="1"/>
</dbReference>
<keyword evidence="4 8" id="KW-0949">S-adenosyl-L-methionine</keyword>
<dbReference type="GO" id="GO:0046872">
    <property type="term" value="F:metal ion binding"/>
    <property type="evidence" value="ECO:0007669"/>
    <property type="project" value="UniProtKB-KW"/>
</dbReference>
<feature type="binding site" evidence="8">
    <location>
        <position position="253"/>
    </location>
    <ligand>
        <name>Zn(2+)</name>
        <dbReference type="ChEBI" id="CHEBI:29105"/>
    </ligand>
</feature>
<proteinExistence type="inferred from homology"/>
<dbReference type="InterPro" id="IPR042296">
    <property type="entry name" value="tRNA_met_Trm1_C"/>
</dbReference>
<dbReference type="EC" id="2.1.1.216" evidence="7 8"/>
<feature type="binding site" evidence="8">
    <location>
        <position position="77"/>
    </location>
    <ligand>
        <name>S-adenosyl-L-methionine</name>
        <dbReference type="ChEBI" id="CHEBI:59789"/>
    </ligand>
</feature>
<dbReference type="HOGENOM" id="CLU_010862_5_1_2"/>
<dbReference type="NCBIfam" id="TIGR00308">
    <property type="entry name" value="TRM1"/>
    <property type="match status" value="1"/>
</dbReference>
<accession>F7XND8</accession>
<keyword evidence="8" id="KW-0862">Zinc</keyword>
<protein>
    <recommendedName>
        <fullName evidence="7 8">tRNA (guanine(26)-N(2))-dimethyltransferase</fullName>
        <ecNumber evidence="7 8">2.1.1.216</ecNumber>
    </recommendedName>
    <alternativeName>
        <fullName evidence="8">tRNA 2,2-dimethylguanosine-26 methyltransferase</fullName>
    </alternativeName>
    <alternativeName>
        <fullName evidence="8">tRNA(guanine-26,N(2)-N(2)) methyltransferase</fullName>
    </alternativeName>
    <alternativeName>
        <fullName evidence="8">tRNA(m(2,2)G26)dimethyltransferase</fullName>
    </alternativeName>
</protein>
<dbReference type="FunFam" id="3.30.56.70:FF:000001">
    <property type="entry name" value="tRNA (guanine(26)-N(2))-dimethyltransferase"/>
    <property type="match status" value="1"/>
</dbReference>
<feature type="binding site" evidence="8">
    <location>
        <position position="273"/>
    </location>
    <ligand>
        <name>Zn(2+)</name>
        <dbReference type="ChEBI" id="CHEBI:29105"/>
    </ligand>
</feature>
<keyword evidence="8" id="KW-0479">Metal-binding</keyword>
<keyword evidence="11" id="KW-1185">Reference proteome</keyword>
<gene>
    <name evidence="8" type="primary">trm1</name>
    <name evidence="10" type="ordered locus">Mzhil_1343</name>
</gene>
<dbReference type="PANTHER" id="PTHR10631">
    <property type="entry name" value="N 2 ,N 2 -DIMETHYLGUANOSINE TRNA METHYLTRANSFERASE"/>
    <property type="match status" value="1"/>
</dbReference>
<comment type="caution">
    <text evidence="8">Lacks conserved residue(s) required for the propagation of feature annotation.</text>
</comment>
<dbReference type="Proteomes" id="UP000006622">
    <property type="component" value="Chromosome"/>
</dbReference>
<evidence type="ECO:0000256" key="1">
    <source>
        <dbReference type="ARBA" id="ARBA00022555"/>
    </source>
</evidence>
<feature type="binding site" evidence="8">
    <location>
        <position position="93"/>
    </location>
    <ligand>
        <name>S-adenosyl-L-methionine</name>
        <dbReference type="ChEBI" id="CHEBI:59789"/>
    </ligand>
</feature>
<sequence>MKTRTVIEGNTRVEVPLSEDSSGISSPSTVFYNPEMELNRDITVAATLAYALTISDEKGIPLSEIKYIDALSASGIRGLRVANETGINTTLNDWSNEAYEFILKNIEMNDLAERVIATRKNANVALHENKYHIVDLDPFGTPAPFLNAASSSTISFLEVTATDTAPLCGAHLKSGIRKYSSVPLNNEYHSEMGIRVLIGKIVREFASNDKAIYPVLSHATRHYLRIYAEVRRGAKRADRMMENMGFIENCQHCGFREPLYGLAVHSQYECPSCKSPMSIAGPLWLGSLHSRVFCNGVLEQIDALQLGKKDAAKKIITLCREELDIPMFYDQHVMCKQIGISAPGMDSLINKLLEKGFNASRTHFSGTSFKTNAPVNDIKQIMRSLD</sequence>
<comment type="function">
    <text evidence="8">Dimethylates a single guanine residue at position 26 of a number of tRNAs using S-adenosyl-L-methionine as donor of the methyl groups.</text>
</comment>
<dbReference type="Pfam" id="PF02005">
    <property type="entry name" value="TRM"/>
    <property type="match status" value="1"/>
</dbReference>
<keyword evidence="2 8" id="KW-0489">Methyltransferase</keyword>
<evidence type="ECO:0000313" key="11">
    <source>
        <dbReference type="Proteomes" id="UP000006622"/>
    </source>
</evidence>